<evidence type="ECO:0000313" key="2">
    <source>
        <dbReference type="Proteomes" id="UP000271937"/>
    </source>
</evidence>
<sequence length="178" mass="20274">MKKFLKIIVALFCAISIFGCEKDDICPDTTPTTPRLIFEFYEFNNPNVLRSVSNLKVFVNDTESVVLNESSTATDSTKFIATGTKIALPLDFNSNETTFKLRLDDPASSDPLVFFDDDMTISYNSEQIYVSRACGFKTNFDIININQTDAVEDRWIKNLIIELPNVQTENEIHVKIYF</sequence>
<reference evidence="1 2" key="1">
    <citation type="submission" date="2018-11" db="EMBL/GenBank/DDBJ databases">
        <title>Flavobacterium sp. nov., YIM 102600 draft genome.</title>
        <authorList>
            <person name="Li G."/>
            <person name="Jiang Y."/>
        </authorList>
    </citation>
    <scope>NUCLEOTIDE SEQUENCE [LARGE SCALE GENOMIC DNA]</scope>
    <source>
        <strain evidence="1 2">YIM 102600</strain>
    </source>
</reference>
<accession>A0A3P3W8T6</accession>
<name>A0A3P3W8T6_9FLAO</name>
<dbReference type="EMBL" id="RQVR01000008">
    <property type="protein sequence ID" value="RRJ91400.1"/>
    <property type="molecule type" value="Genomic_DNA"/>
</dbReference>
<proteinExistence type="predicted"/>
<dbReference type="Pfam" id="PF20050">
    <property type="entry name" value="DUF6452"/>
    <property type="match status" value="1"/>
</dbReference>
<keyword evidence="2" id="KW-1185">Reference proteome</keyword>
<comment type="caution">
    <text evidence="1">The sequence shown here is derived from an EMBL/GenBank/DDBJ whole genome shotgun (WGS) entry which is preliminary data.</text>
</comment>
<dbReference type="Proteomes" id="UP000271937">
    <property type="component" value="Unassembled WGS sequence"/>
</dbReference>
<dbReference type="AlphaFoldDB" id="A0A3P3W8T6"/>
<dbReference type="PROSITE" id="PS51257">
    <property type="entry name" value="PROKAR_LIPOPROTEIN"/>
    <property type="match status" value="1"/>
</dbReference>
<dbReference type="RefSeq" id="WP_125012634.1">
    <property type="nucleotide sequence ID" value="NZ_RQVR01000008.1"/>
</dbReference>
<gene>
    <name evidence="1" type="ORF">EG849_08380</name>
</gene>
<organism evidence="1 2">
    <name type="scientific">Flavobacterium macacae</name>
    <dbReference type="NCBI Taxonomy" id="2488993"/>
    <lineage>
        <taxon>Bacteria</taxon>
        <taxon>Pseudomonadati</taxon>
        <taxon>Bacteroidota</taxon>
        <taxon>Flavobacteriia</taxon>
        <taxon>Flavobacteriales</taxon>
        <taxon>Flavobacteriaceae</taxon>
        <taxon>Flavobacterium</taxon>
    </lineage>
</organism>
<dbReference type="InterPro" id="IPR045607">
    <property type="entry name" value="DUF6452"/>
</dbReference>
<protein>
    <submittedName>
        <fullName evidence="1">Uncharacterized protein</fullName>
    </submittedName>
</protein>
<dbReference type="OrthoDB" id="663527at2"/>
<evidence type="ECO:0000313" key="1">
    <source>
        <dbReference type="EMBL" id="RRJ91400.1"/>
    </source>
</evidence>